<sequence length="215" mass="23747">MSEDIQAPPVITIKTPRLVLTTLQMSDLDEVMPLITDFEIMKWTSRPPVQDLDQGRTWLSARALGSPVFNFAIRELSPSTHEVLPHIVGILGAVDIATCGYIIASSYAGKGYASEALRAFIPAYFEHVPPASESGTGHDILDAFTDTTNFASHRVLEKCGFVKCETLENEFENWHFGTRDTIVWRYSRPGSTLEGLRNGSMTGARDDGDFVPPVQ</sequence>
<protein>
    <recommendedName>
        <fullName evidence="2">N-acetyltransferase domain-containing protein</fullName>
    </recommendedName>
</protein>
<dbReference type="InterPro" id="IPR051531">
    <property type="entry name" value="N-acetyltransferase"/>
</dbReference>
<dbReference type="Gene3D" id="3.40.630.30">
    <property type="match status" value="1"/>
</dbReference>
<reference evidence="3 4" key="1">
    <citation type="submission" date="2015-03" db="EMBL/GenBank/DDBJ databases">
        <title>RNA-seq based gene annotation and comparative genomics of four Zymoseptoria species reveal species-specific pathogenicity related genes and transposable element activity.</title>
        <authorList>
            <person name="Grandaubert J."/>
            <person name="Bhattacharyya A."/>
            <person name="Stukenbrock E.H."/>
        </authorList>
    </citation>
    <scope>NUCLEOTIDE SEQUENCE [LARGE SCALE GENOMIC DNA]</scope>
    <source>
        <strain evidence="3 4">Zb18110</strain>
    </source>
</reference>
<dbReference type="PANTHER" id="PTHR43792:SF1">
    <property type="entry name" value="N-ACETYLTRANSFERASE DOMAIN-CONTAINING PROTEIN"/>
    <property type="match status" value="1"/>
</dbReference>
<evidence type="ECO:0000313" key="4">
    <source>
        <dbReference type="Proteomes" id="UP000033647"/>
    </source>
</evidence>
<dbReference type="AlphaFoldDB" id="A0A0F4GE49"/>
<dbReference type="PANTHER" id="PTHR43792">
    <property type="entry name" value="GNAT FAMILY, PUTATIVE (AFU_ORTHOLOGUE AFUA_3G00765)-RELATED-RELATED"/>
    <property type="match status" value="1"/>
</dbReference>
<dbReference type="Proteomes" id="UP000033647">
    <property type="component" value="Unassembled WGS sequence"/>
</dbReference>
<gene>
    <name evidence="3" type="ORF">TI39_contig4192g00002</name>
</gene>
<keyword evidence="4" id="KW-1185">Reference proteome</keyword>
<accession>A0A0F4GE49</accession>
<dbReference type="GO" id="GO:0016747">
    <property type="term" value="F:acyltransferase activity, transferring groups other than amino-acyl groups"/>
    <property type="evidence" value="ECO:0007669"/>
    <property type="project" value="InterPro"/>
</dbReference>
<dbReference type="InterPro" id="IPR016181">
    <property type="entry name" value="Acyl_CoA_acyltransferase"/>
</dbReference>
<name>A0A0F4GE49_9PEZI</name>
<feature type="region of interest" description="Disordered" evidence="1">
    <location>
        <begin position="195"/>
        <end position="215"/>
    </location>
</feature>
<proteinExistence type="predicted"/>
<feature type="domain" description="N-acetyltransferase" evidence="2">
    <location>
        <begin position="18"/>
        <end position="189"/>
    </location>
</feature>
<dbReference type="SUPFAM" id="SSF55729">
    <property type="entry name" value="Acyl-CoA N-acyltransferases (Nat)"/>
    <property type="match status" value="1"/>
</dbReference>
<organism evidence="3 4">
    <name type="scientific">Zymoseptoria brevis</name>
    <dbReference type="NCBI Taxonomy" id="1047168"/>
    <lineage>
        <taxon>Eukaryota</taxon>
        <taxon>Fungi</taxon>
        <taxon>Dikarya</taxon>
        <taxon>Ascomycota</taxon>
        <taxon>Pezizomycotina</taxon>
        <taxon>Dothideomycetes</taxon>
        <taxon>Dothideomycetidae</taxon>
        <taxon>Mycosphaerellales</taxon>
        <taxon>Mycosphaerellaceae</taxon>
        <taxon>Zymoseptoria</taxon>
    </lineage>
</organism>
<evidence type="ECO:0000256" key="1">
    <source>
        <dbReference type="SAM" id="MobiDB-lite"/>
    </source>
</evidence>
<dbReference type="OrthoDB" id="4072826at2759"/>
<dbReference type="Pfam" id="PF13302">
    <property type="entry name" value="Acetyltransf_3"/>
    <property type="match status" value="1"/>
</dbReference>
<dbReference type="EMBL" id="LAFY01004151">
    <property type="protein sequence ID" value="KJX94455.1"/>
    <property type="molecule type" value="Genomic_DNA"/>
</dbReference>
<evidence type="ECO:0000259" key="2">
    <source>
        <dbReference type="PROSITE" id="PS51186"/>
    </source>
</evidence>
<dbReference type="PROSITE" id="PS51186">
    <property type="entry name" value="GNAT"/>
    <property type="match status" value="1"/>
</dbReference>
<comment type="caution">
    <text evidence="3">The sequence shown here is derived from an EMBL/GenBank/DDBJ whole genome shotgun (WGS) entry which is preliminary data.</text>
</comment>
<evidence type="ECO:0000313" key="3">
    <source>
        <dbReference type="EMBL" id="KJX94455.1"/>
    </source>
</evidence>
<dbReference type="InterPro" id="IPR000182">
    <property type="entry name" value="GNAT_dom"/>
</dbReference>